<dbReference type="InterPro" id="IPR052342">
    <property type="entry name" value="MCH/BMMD"/>
</dbReference>
<evidence type="ECO:0000259" key="1">
    <source>
        <dbReference type="Pfam" id="PF01575"/>
    </source>
</evidence>
<reference evidence="2" key="1">
    <citation type="submission" date="2020-01" db="EMBL/GenBank/DDBJ databases">
        <authorList>
            <person name="Rat A."/>
        </authorList>
    </citation>
    <scope>NUCLEOTIDE SEQUENCE</scope>
    <source>
        <strain evidence="2">LMG 31228</strain>
    </source>
</reference>
<comment type="caution">
    <text evidence="2">The sequence shown here is derived from an EMBL/GenBank/DDBJ whole genome shotgun (WGS) entry which is preliminary data.</text>
</comment>
<dbReference type="SUPFAM" id="SSF54637">
    <property type="entry name" value="Thioesterase/thiol ester dehydrase-isomerase"/>
    <property type="match status" value="1"/>
</dbReference>
<dbReference type="RefSeq" id="WP_211846487.1">
    <property type="nucleotide sequence ID" value="NZ_JAAEDL010000008.1"/>
</dbReference>
<accession>A0A9X9XB76</accession>
<proteinExistence type="predicted"/>
<evidence type="ECO:0000313" key="3">
    <source>
        <dbReference type="Proteomes" id="UP001138709"/>
    </source>
</evidence>
<name>A0A9X9XB76_9PROT</name>
<dbReference type="Proteomes" id="UP001138709">
    <property type="component" value="Unassembled WGS sequence"/>
</dbReference>
<dbReference type="InterPro" id="IPR029069">
    <property type="entry name" value="HotDog_dom_sf"/>
</dbReference>
<dbReference type="AlphaFoldDB" id="A0A9X9XB76"/>
<reference evidence="2" key="2">
    <citation type="journal article" date="2021" name="Syst. Appl. Microbiol.">
        <title>Roseomonas hellenica sp. nov., isolated from roots of wild-growing Alkanna tinctoria.</title>
        <authorList>
            <person name="Rat A."/>
            <person name="Naranjo H.D."/>
            <person name="Lebbe L."/>
            <person name="Cnockaert M."/>
            <person name="Krigas N."/>
            <person name="Grigoriadou K."/>
            <person name="Maloupa E."/>
            <person name="Willems A."/>
        </authorList>
    </citation>
    <scope>NUCLEOTIDE SEQUENCE</scope>
    <source>
        <strain evidence="2">LMG 31228</strain>
    </source>
</reference>
<dbReference type="PANTHER" id="PTHR43664">
    <property type="entry name" value="MONOAMINE OXIDASE-RELATED"/>
    <property type="match status" value="1"/>
</dbReference>
<dbReference type="Pfam" id="PF01575">
    <property type="entry name" value="MaoC_dehydratas"/>
    <property type="match status" value="1"/>
</dbReference>
<dbReference type="Gene3D" id="3.10.129.10">
    <property type="entry name" value="Hotdog Thioesterase"/>
    <property type="match status" value="1"/>
</dbReference>
<organism evidence="2 3">
    <name type="scientific">Neoroseomonas eburnea</name>
    <dbReference type="NCBI Taxonomy" id="1346889"/>
    <lineage>
        <taxon>Bacteria</taxon>
        <taxon>Pseudomonadati</taxon>
        <taxon>Pseudomonadota</taxon>
        <taxon>Alphaproteobacteria</taxon>
        <taxon>Acetobacterales</taxon>
        <taxon>Acetobacteraceae</taxon>
        <taxon>Neoroseomonas</taxon>
    </lineage>
</organism>
<gene>
    <name evidence="2" type="ORF">GXW74_10730</name>
</gene>
<dbReference type="EMBL" id="JAAEDL010000008">
    <property type="protein sequence ID" value="MBR0680962.1"/>
    <property type="molecule type" value="Genomic_DNA"/>
</dbReference>
<sequence length="155" mass="16639">MSGVPTPWKGYDDIVVGASITGHGRTITEADVLMYTALTTGFHQPIHTDLEYVRTRTGFAERLLPGPAIISYSIGLLGGTLVYRDITVAFAGLDNVRAKTPVFAGDTITPVATVASKRLTSNPERGLVTLSIEVKKATGETAMTYEYMLMVTVLS</sequence>
<protein>
    <submittedName>
        <fullName evidence="2">Dehydratase</fullName>
    </submittedName>
</protein>
<evidence type="ECO:0000313" key="2">
    <source>
        <dbReference type="EMBL" id="MBR0680962.1"/>
    </source>
</evidence>
<dbReference type="PANTHER" id="PTHR43664:SF1">
    <property type="entry name" value="BETA-METHYLMALYL-COA DEHYDRATASE"/>
    <property type="match status" value="1"/>
</dbReference>
<feature type="domain" description="MaoC-like" evidence="1">
    <location>
        <begin position="23"/>
        <end position="130"/>
    </location>
</feature>
<keyword evidence="3" id="KW-1185">Reference proteome</keyword>
<dbReference type="InterPro" id="IPR002539">
    <property type="entry name" value="MaoC-like_dom"/>
</dbReference>